<comment type="caution">
    <text evidence="1">The sequence shown here is derived from an EMBL/GenBank/DDBJ whole genome shotgun (WGS) entry which is preliminary data.</text>
</comment>
<dbReference type="Proteomes" id="UP000317778">
    <property type="component" value="Unassembled WGS sequence"/>
</dbReference>
<name>A0A532V144_UNCT6</name>
<reference evidence="1 2" key="1">
    <citation type="submission" date="2017-06" db="EMBL/GenBank/DDBJ databases">
        <title>Novel microbial phyla capable of carbon fixation and sulfur reduction in deep-sea sediments.</title>
        <authorList>
            <person name="Huang J."/>
            <person name="Baker B."/>
            <person name="Wang Y."/>
        </authorList>
    </citation>
    <scope>NUCLEOTIDE SEQUENCE [LARGE SCALE GENOMIC DNA]</scope>
    <source>
        <strain evidence="1">B3_TA06</strain>
    </source>
</reference>
<gene>
    <name evidence="1" type="ORF">CEE36_08725</name>
</gene>
<evidence type="ECO:0000313" key="1">
    <source>
        <dbReference type="EMBL" id="TKJ40940.1"/>
    </source>
</evidence>
<evidence type="ECO:0000313" key="2">
    <source>
        <dbReference type="Proteomes" id="UP000317778"/>
    </source>
</evidence>
<dbReference type="AlphaFoldDB" id="A0A532V144"/>
<sequence>MECFYHHKAVNLFLAIAKEGHEHAIFLGASEAGLHNITHGHKASEASESLDRLRELRKSDKIHALQGIATIRGLCDKVEEIFNDIQSE</sequence>
<protein>
    <submittedName>
        <fullName evidence="1">Uncharacterized protein</fullName>
    </submittedName>
</protein>
<accession>A0A532V144</accession>
<proteinExistence type="predicted"/>
<organism evidence="1 2">
    <name type="scientific">candidate division TA06 bacterium B3_TA06</name>
    <dbReference type="NCBI Taxonomy" id="2012487"/>
    <lineage>
        <taxon>Bacteria</taxon>
        <taxon>Bacteria division TA06</taxon>
    </lineage>
</organism>
<dbReference type="EMBL" id="NJBO01000015">
    <property type="protein sequence ID" value="TKJ40940.1"/>
    <property type="molecule type" value="Genomic_DNA"/>
</dbReference>